<comment type="caution">
    <text evidence="10">The sequence shown here is derived from an EMBL/GenBank/DDBJ whole genome shotgun (WGS) entry which is preliminary data.</text>
</comment>
<evidence type="ECO:0000313" key="10">
    <source>
        <dbReference type="EMBL" id="MEC5385980.1"/>
    </source>
</evidence>
<comment type="cofactor">
    <cofactor evidence="1">
        <name>Zn(2+)</name>
        <dbReference type="ChEBI" id="CHEBI:29105"/>
    </cofactor>
</comment>
<dbReference type="InterPro" id="IPR045834">
    <property type="entry name" value="Csd3_N2"/>
</dbReference>
<evidence type="ECO:0000313" key="11">
    <source>
        <dbReference type="Proteomes" id="UP001331561"/>
    </source>
</evidence>
<keyword evidence="11" id="KW-1185">Reference proteome</keyword>
<protein>
    <submittedName>
        <fullName evidence="10">M23 family metallopeptidase</fullName>
        <ecNumber evidence="10">3.4.24.-</ecNumber>
    </submittedName>
</protein>
<dbReference type="RefSeq" id="WP_327598921.1">
    <property type="nucleotide sequence ID" value="NZ_JAYXHS010000001.1"/>
</dbReference>
<dbReference type="Proteomes" id="UP001331561">
    <property type="component" value="Unassembled WGS sequence"/>
</dbReference>
<sequence length="396" mass="42473">MTDVGPDAGLLAKLQVEDLALPPTEVMNDVETPFIVGTTLRQGESVSALLNRLGVRDAEARNFITSRGSALLHLKPGAAVVAHTSRPGGLQLLDIFDYQDTKSVRIKREAHGLAMEEQTIAPETRVASISGTIRSNFSAAANAAGLPADVLRAAPAVLGEESDALGKLKRGDRFGVIYEALFHQGVPYRSGRILALELTHAAHTHTAYWFSKPGNKGSYYSEDGKNLSERFLHSPVAASRISSGFVGREHPVLKTWIQHKGIDFSAPLGTPVHATADGVVEFIGDMRGFGNFITLRHDKAITTAYGHLDGFAEALKKGDAVRQGEVIGFVGQTGWATGAHLHYEFRINGVHQNPLEPNLASALPPDSHQLARFHAQVTKLRAPLASGAKATLALLN</sequence>
<dbReference type="InterPro" id="IPR011055">
    <property type="entry name" value="Dup_hybrid_motif"/>
</dbReference>
<dbReference type="Gene3D" id="2.70.70.10">
    <property type="entry name" value="Glucose Permease (Domain IIA)"/>
    <property type="match status" value="1"/>
</dbReference>
<evidence type="ECO:0000256" key="6">
    <source>
        <dbReference type="ARBA" id="ARBA00022833"/>
    </source>
</evidence>
<evidence type="ECO:0000256" key="4">
    <source>
        <dbReference type="ARBA" id="ARBA00022723"/>
    </source>
</evidence>
<keyword evidence="5 10" id="KW-0378">Hydrolase</keyword>
<keyword evidence="7" id="KW-0482">Metalloprotease</keyword>
<evidence type="ECO:0000256" key="5">
    <source>
        <dbReference type="ARBA" id="ARBA00022801"/>
    </source>
</evidence>
<evidence type="ECO:0000256" key="1">
    <source>
        <dbReference type="ARBA" id="ARBA00001947"/>
    </source>
</evidence>
<evidence type="ECO:0000259" key="8">
    <source>
        <dbReference type="Pfam" id="PF01551"/>
    </source>
</evidence>
<dbReference type="PANTHER" id="PTHR21666">
    <property type="entry name" value="PEPTIDASE-RELATED"/>
    <property type="match status" value="1"/>
</dbReference>
<name>A0ABU6K4P3_9RHOO</name>
<dbReference type="SUPFAM" id="SSF51261">
    <property type="entry name" value="Duplicated hybrid motif"/>
    <property type="match status" value="1"/>
</dbReference>
<organism evidence="10 11">
    <name type="scientific">Uliginosibacterium silvisoli</name>
    <dbReference type="NCBI Taxonomy" id="3114758"/>
    <lineage>
        <taxon>Bacteria</taxon>
        <taxon>Pseudomonadati</taxon>
        <taxon>Pseudomonadota</taxon>
        <taxon>Betaproteobacteria</taxon>
        <taxon>Rhodocyclales</taxon>
        <taxon>Zoogloeaceae</taxon>
        <taxon>Uliginosibacterium</taxon>
    </lineage>
</organism>
<dbReference type="Pfam" id="PF01551">
    <property type="entry name" value="Peptidase_M23"/>
    <property type="match status" value="1"/>
</dbReference>
<keyword evidence="6" id="KW-0862">Zinc</keyword>
<reference evidence="10 11" key="1">
    <citation type="submission" date="2024-01" db="EMBL/GenBank/DDBJ databases">
        <title>Uliginosibacterium soil sp. nov.</title>
        <authorList>
            <person name="Lv Y."/>
        </authorList>
    </citation>
    <scope>NUCLEOTIDE SEQUENCE [LARGE SCALE GENOMIC DNA]</scope>
    <source>
        <strain evidence="10 11">H3</strain>
    </source>
</reference>
<dbReference type="Pfam" id="PF19425">
    <property type="entry name" value="Csd3_N2"/>
    <property type="match status" value="1"/>
</dbReference>
<proteinExistence type="predicted"/>
<dbReference type="CDD" id="cd12797">
    <property type="entry name" value="M23_peptidase"/>
    <property type="match status" value="1"/>
</dbReference>
<evidence type="ECO:0000256" key="3">
    <source>
        <dbReference type="ARBA" id="ARBA00022670"/>
    </source>
</evidence>
<accession>A0ABU6K4P3</accession>
<dbReference type="EMBL" id="JAYXHS010000001">
    <property type="protein sequence ID" value="MEC5385980.1"/>
    <property type="molecule type" value="Genomic_DNA"/>
</dbReference>
<gene>
    <name evidence="10" type="ORF">VVD49_09605</name>
</gene>
<keyword evidence="3" id="KW-0645">Protease</keyword>
<dbReference type="Gene3D" id="3.10.450.350">
    <property type="match status" value="2"/>
</dbReference>
<evidence type="ECO:0000259" key="9">
    <source>
        <dbReference type="Pfam" id="PF19425"/>
    </source>
</evidence>
<dbReference type="EC" id="3.4.24.-" evidence="10"/>
<dbReference type="InterPro" id="IPR050570">
    <property type="entry name" value="Cell_wall_metabolism_enzyme"/>
</dbReference>
<feature type="domain" description="M23ase beta-sheet core" evidence="8">
    <location>
        <begin position="258"/>
        <end position="354"/>
    </location>
</feature>
<feature type="domain" description="Csd3-like second N-terminal" evidence="9">
    <location>
        <begin position="127"/>
        <end position="245"/>
    </location>
</feature>
<dbReference type="InterPro" id="IPR016047">
    <property type="entry name" value="M23ase_b-sheet_dom"/>
</dbReference>
<keyword evidence="4" id="KW-0479">Metal-binding</keyword>
<evidence type="ECO:0000256" key="2">
    <source>
        <dbReference type="ARBA" id="ARBA00004196"/>
    </source>
</evidence>
<dbReference type="GO" id="GO:0016787">
    <property type="term" value="F:hydrolase activity"/>
    <property type="evidence" value="ECO:0007669"/>
    <property type="project" value="UniProtKB-KW"/>
</dbReference>
<evidence type="ECO:0000256" key="7">
    <source>
        <dbReference type="ARBA" id="ARBA00023049"/>
    </source>
</evidence>
<dbReference type="PANTHER" id="PTHR21666:SF288">
    <property type="entry name" value="CELL DIVISION PROTEIN YTFB"/>
    <property type="match status" value="1"/>
</dbReference>
<comment type="subcellular location">
    <subcellularLocation>
        <location evidence="2">Cell envelope</location>
    </subcellularLocation>
</comment>